<sequence>MGHSHNYIGERLGGLIARNIQNRFFSAYEDRAKEIARLEPKFIIELMEKLLDSD</sequence>
<dbReference type="KEGG" id="rak:A1C_01900"/>
<gene>
    <name evidence="1" type="ordered locus">A1C_01900</name>
</gene>
<reference evidence="1" key="1">
    <citation type="submission" date="2007-09" db="EMBL/GenBank/DDBJ databases">
        <title>Complete Genome Sequence of Rickettsia akari.</title>
        <authorList>
            <person name="Madan A."/>
            <person name="Fahey J."/>
            <person name="Helton E."/>
            <person name="Ketteman M."/>
            <person name="Madan A."/>
            <person name="Rodrigues S."/>
            <person name="Sanchez A."/>
            <person name="Whiting M."/>
            <person name="Dasch G."/>
            <person name="Eremeeva M."/>
        </authorList>
    </citation>
    <scope>NUCLEOTIDE SEQUENCE</scope>
    <source>
        <strain evidence="1">Hartford</strain>
    </source>
</reference>
<dbReference type="HOGENOM" id="CLU_205984_0_0_5"/>
<protein>
    <submittedName>
        <fullName evidence="1">Uncharacterized protein</fullName>
    </submittedName>
</protein>
<accession>A8GMR6</accession>
<evidence type="ECO:0000313" key="2">
    <source>
        <dbReference type="Proteomes" id="UP000006830"/>
    </source>
</evidence>
<organism evidence="1 2">
    <name type="scientific">Rickettsia akari (strain Hartford)</name>
    <dbReference type="NCBI Taxonomy" id="293614"/>
    <lineage>
        <taxon>Bacteria</taxon>
        <taxon>Pseudomonadati</taxon>
        <taxon>Pseudomonadota</taxon>
        <taxon>Alphaproteobacteria</taxon>
        <taxon>Rickettsiales</taxon>
        <taxon>Rickettsiaceae</taxon>
        <taxon>Rickettsieae</taxon>
        <taxon>Rickettsia</taxon>
        <taxon>spotted fever group</taxon>
    </lineage>
</organism>
<dbReference type="AlphaFoldDB" id="A8GMR6"/>
<proteinExistence type="predicted"/>
<name>A8GMR6_RICAH</name>
<dbReference type="EMBL" id="CP000847">
    <property type="protein sequence ID" value="ABV74691.1"/>
    <property type="molecule type" value="Genomic_DNA"/>
</dbReference>
<dbReference type="Proteomes" id="UP000006830">
    <property type="component" value="Chromosome"/>
</dbReference>
<evidence type="ECO:0000313" key="1">
    <source>
        <dbReference type="EMBL" id="ABV74691.1"/>
    </source>
</evidence>
<dbReference type="STRING" id="293614.A1C_01900"/>
<keyword evidence="2" id="KW-1185">Reference proteome</keyword>